<comment type="caution">
    <text evidence="5">The sequence shown here is derived from an EMBL/GenBank/DDBJ whole genome shotgun (WGS) entry which is preliminary data.</text>
</comment>
<evidence type="ECO:0000313" key="6">
    <source>
        <dbReference type="Proteomes" id="UP000635726"/>
    </source>
</evidence>
<accession>A0A917UK34</accession>
<keyword evidence="6" id="KW-1185">Reference proteome</keyword>
<dbReference type="InterPro" id="IPR000026">
    <property type="entry name" value="N1-like"/>
</dbReference>
<evidence type="ECO:0000313" key="5">
    <source>
        <dbReference type="EMBL" id="GGJ62960.1"/>
    </source>
</evidence>
<reference evidence="5" key="2">
    <citation type="submission" date="2020-09" db="EMBL/GenBank/DDBJ databases">
        <authorList>
            <person name="Sun Q."/>
            <person name="Ohkuma M."/>
        </authorList>
    </citation>
    <scope>NUCLEOTIDE SEQUENCE</scope>
    <source>
        <strain evidence="5">JCM 14371</strain>
    </source>
</reference>
<keyword evidence="1" id="KW-0540">Nuclease</keyword>
<evidence type="ECO:0000256" key="2">
    <source>
        <dbReference type="ARBA" id="ARBA00022801"/>
    </source>
</evidence>
<dbReference type="Gene3D" id="3.10.450.30">
    <property type="entry name" value="Microbial ribonucleases"/>
    <property type="match status" value="1"/>
</dbReference>
<gene>
    <name evidence="5" type="ORF">GCM10008939_03540</name>
</gene>
<proteinExistence type="predicted"/>
<keyword evidence="4" id="KW-0732">Signal</keyword>
<feature type="compositionally biased region" description="Low complexity" evidence="3">
    <location>
        <begin position="43"/>
        <end position="61"/>
    </location>
</feature>
<dbReference type="GO" id="GO:0004521">
    <property type="term" value="F:RNA endonuclease activity"/>
    <property type="evidence" value="ECO:0007669"/>
    <property type="project" value="InterPro"/>
</dbReference>
<feature type="compositionally biased region" description="Polar residues" evidence="3">
    <location>
        <begin position="28"/>
        <end position="42"/>
    </location>
</feature>
<dbReference type="GO" id="GO:0003723">
    <property type="term" value="F:RNA binding"/>
    <property type="evidence" value="ECO:0007669"/>
    <property type="project" value="InterPro"/>
</dbReference>
<reference evidence="5" key="1">
    <citation type="journal article" date="2014" name="Int. J. Syst. Evol. Microbiol.">
        <title>Complete genome sequence of Corynebacterium casei LMG S-19264T (=DSM 44701T), isolated from a smear-ripened cheese.</title>
        <authorList>
            <consortium name="US DOE Joint Genome Institute (JGI-PGF)"/>
            <person name="Walter F."/>
            <person name="Albersmeier A."/>
            <person name="Kalinowski J."/>
            <person name="Ruckert C."/>
        </authorList>
    </citation>
    <scope>NUCLEOTIDE SEQUENCE</scope>
    <source>
        <strain evidence="5">JCM 14371</strain>
    </source>
</reference>
<dbReference type="AlphaFoldDB" id="A0A917UK34"/>
<feature type="chain" id="PRO_5037162500" evidence="4">
    <location>
        <begin position="26"/>
        <end position="165"/>
    </location>
</feature>
<keyword evidence="2" id="KW-0378">Hydrolase</keyword>
<organism evidence="5 6">
    <name type="scientific">Deinococcus aquiradiocola</name>
    <dbReference type="NCBI Taxonomy" id="393059"/>
    <lineage>
        <taxon>Bacteria</taxon>
        <taxon>Thermotogati</taxon>
        <taxon>Deinococcota</taxon>
        <taxon>Deinococci</taxon>
        <taxon>Deinococcales</taxon>
        <taxon>Deinococcaceae</taxon>
        <taxon>Deinococcus</taxon>
    </lineage>
</organism>
<sequence>MKVPSRGHRLGGLLAALLTLTACHAPGQASTAQSSPRPQTTQARQSTTAPSTRTTPTTGSAERTDPASGLPWIALGTLPTQARQTYRLILNGGPYPYARDGVTFQNREGTLPRRPRGTYHEYTVRTPGSSDRGARRIVCATPPAQAGTECYYTADHYATFGRIRP</sequence>
<evidence type="ECO:0000256" key="1">
    <source>
        <dbReference type="ARBA" id="ARBA00022722"/>
    </source>
</evidence>
<evidence type="ECO:0000256" key="3">
    <source>
        <dbReference type="SAM" id="MobiDB-lite"/>
    </source>
</evidence>
<dbReference type="SUPFAM" id="SSF53933">
    <property type="entry name" value="Microbial ribonucleases"/>
    <property type="match status" value="1"/>
</dbReference>
<dbReference type="GO" id="GO:0016787">
    <property type="term" value="F:hydrolase activity"/>
    <property type="evidence" value="ECO:0007669"/>
    <property type="project" value="UniProtKB-KW"/>
</dbReference>
<dbReference type="RefSeq" id="WP_188960504.1">
    <property type="nucleotide sequence ID" value="NZ_BMOE01000001.1"/>
</dbReference>
<dbReference type="EMBL" id="BMOE01000001">
    <property type="protein sequence ID" value="GGJ62960.1"/>
    <property type="molecule type" value="Genomic_DNA"/>
</dbReference>
<dbReference type="InterPro" id="IPR016191">
    <property type="entry name" value="Ribonuclease/ribotoxin"/>
</dbReference>
<dbReference type="Proteomes" id="UP000635726">
    <property type="component" value="Unassembled WGS sequence"/>
</dbReference>
<protein>
    <submittedName>
        <fullName evidence="5">Ribonuclease</fullName>
    </submittedName>
</protein>
<name>A0A917UK34_9DEIO</name>
<dbReference type="PROSITE" id="PS51257">
    <property type="entry name" value="PROKAR_LIPOPROTEIN"/>
    <property type="match status" value="1"/>
</dbReference>
<feature type="region of interest" description="Disordered" evidence="3">
    <location>
        <begin position="27"/>
        <end position="70"/>
    </location>
</feature>
<feature type="signal peptide" evidence="4">
    <location>
        <begin position="1"/>
        <end position="25"/>
    </location>
</feature>
<dbReference type="Pfam" id="PF00545">
    <property type="entry name" value="Ribonuclease"/>
    <property type="match status" value="1"/>
</dbReference>
<evidence type="ECO:0000256" key="4">
    <source>
        <dbReference type="SAM" id="SignalP"/>
    </source>
</evidence>